<accession>A0A178K262</accession>
<evidence type="ECO:0000256" key="9">
    <source>
        <dbReference type="ARBA" id="ARBA00023170"/>
    </source>
</evidence>
<dbReference type="AlphaFoldDB" id="A0A178K262"/>
<keyword evidence="9" id="KW-0675">Receptor</keyword>
<evidence type="ECO:0000256" key="12">
    <source>
        <dbReference type="RuleBase" id="RU003357"/>
    </source>
</evidence>
<keyword evidence="5 11" id="KW-0812">Transmembrane</keyword>
<keyword evidence="16" id="KW-1185">Reference proteome</keyword>
<dbReference type="InterPro" id="IPR000531">
    <property type="entry name" value="Beta-barrel_TonB"/>
</dbReference>
<evidence type="ECO:0000256" key="10">
    <source>
        <dbReference type="ARBA" id="ARBA00023237"/>
    </source>
</evidence>
<dbReference type="Proteomes" id="UP000078503">
    <property type="component" value="Unassembled WGS sequence"/>
</dbReference>
<evidence type="ECO:0000259" key="13">
    <source>
        <dbReference type="Pfam" id="PF00593"/>
    </source>
</evidence>
<evidence type="ECO:0000256" key="8">
    <source>
        <dbReference type="ARBA" id="ARBA00023136"/>
    </source>
</evidence>
<reference evidence="15 16" key="1">
    <citation type="submission" date="2016-03" db="EMBL/GenBank/DDBJ databases">
        <title>Photobacterium proteolyticum sp. nov. a protease producing bacterium isolated from ocean sediments of Laizhou Bay.</title>
        <authorList>
            <person name="Li Y."/>
        </authorList>
    </citation>
    <scope>NUCLEOTIDE SEQUENCE [LARGE SCALE GENOMIC DNA]</scope>
    <source>
        <strain evidence="15 16">R-40508</strain>
    </source>
</reference>
<dbReference type="GO" id="GO:0009279">
    <property type="term" value="C:cell outer membrane"/>
    <property type="evidence" value="ECO:0007669"/>
    <property type="project" value="UniProtKB-SubCell"/>
</dbReference>
<comment type="caution">
    <text evidence="15">The sequence shown here is derived from an EMBL/GenBank/DDBJ whole genome shotgun (WGS) entry which is preliminary data.</text>
</comment>
<evidence type="ECO:0000256" key="6">
    <source>
        <dbReference type="ARBA" id="ARBA00022729"/>
    </source>
</evidence>
<dbReference type="InterPro" id="IPR039426">
    <property type="entry name" value="TonB-dep_rcpt-like"/>
</dbReference>
<evidence type="ECO:0000256" key="11">
    <source>
        <dbReference type="PROSITE-ProRule" id="PRU01360"/>
    </source>
</evidence>
<dbReference type="Pfam" id="PF07715">
    <property type="entry name" value="Plug"/>
    <property type="match status" value="1"/>
</dbReference>
<dbReference type="InterPro" id="IPR037066">
    <property type="entry name" value="Plug_dom_sf"/>
</dbReference>
<protein>
    <submittedName>
        <fullName evidence="15">Uncharacterized protein</fullName>
    </submittedName>
</protein>
<organism evidence="15 16">
    <name type="scientific">Photobacterium jeanii</name>
    <dbReference type="NCBI Taxonomy" id="858640"/>
    <lineage>
        <taxon>Bacteria</taxon>
        <taxon>Pseudomonadati</taxon>
        <taxon>Pseudomonadota</taxon>
        <taxon>Gammaproteobacteria</taxon>
        <taxon>Vibrionales</taxon>
        <taxon>Vibrionaceae</taxon>
        <taxon>Photobacterium</taxon>
    </lineage>
</organism>
<dbReference type="GO" id="GO:0044718">
    <property type="term" value="P:siderophore transmembrane transport"/>
    <property type="evidence" value="ECO:0007669"/>
    <property type="project" value="TreeGrafter"/>
</dbReference>
<keyword evidence="6" id="KW-0732">Signal</keyword>
<evidence type="ECO:0000259" key="14">
    <source>
        <dbReference type="Pfam" id="PF07715"/>
    </source>
</evidence>
<feature type="domain" description="TonB-dependent receptor plug" evidence="14">
    <location>
        <begin position="47"/>
        <end position="156"/>
    </location>
</feature>
<comment type="similarity">
    <text evidence="2">Belongs to the TonB-dependent receptor family. Hemoglobin/haptoglobin binding protein subfamily.</text>
</comment>
<dbReference type="InterPro" id="IPR012910">
    <property type="entry name" value="Plug_dom"/>
</dbReference>
<gene>
    <name evidence="15" type="ORF">A3K86_20970</name>
</gene>
<keyword evidence="10 11" id="KW-0998">Cell outer membrane</keyword>
<proteinExistence type="inferred from homology"/>
<dbReference type="STRING" id="858640.A3K86_20970"/>
<dbReference type="GO" id="GO:0015344">
    <property type="term" value="F:siderophore uptake transmembrane transporter activity"/>
    <property type="evidence" value="ECO:0007669"/>
    <property type="project" value="TreeGrafter"/>
</dbReference>
<name>A0A178K262_9GAMM</name>
<dbReference type="InterPro" id="IPR036942">
    <property type="entry name" value="Beta-barrel_TonB_sf"/>
</dbReference>
<evidence type="ECO:0000256" key="4">
    <source>
        <dbReference type="ARBA" id="ARBA00022452"/>
    </source>
</evidence>
<keyword evidence="8 11" id="KW-0472">Membrane</keyword>
<feature type="domain" description="TonB-dependent receptor-like beta-barrel" evidence="13">
    <location>
        <begin position="201"/>
        <end position="640"/>
    </location>
</feature>
<evidence type="ECO:0000256" key="7">
    <source>
        <dbReference type="ARBA" id="ARBA00023077"/>
    </source>
</evidence>
<dbReference type="SUPFAM" id="SSF56935">
    <property type="entry name" value="Porins"/>
    <property type="match status" value="1"/>
</dbReference>
<evidence type="ECO:0000256" key="5">
    <source>
        <dbReference type="ARBA" id="ARBA00022692"/>
    </source>
</evidence>
<dbReference type="PANTHER" id="PTHR30069">
    <property type="entry name" value="TONB-DEPENDENT OUTER MEMBRANE RECEPTOR"/>
    <property type="match status" value="1"/>
</dbReference>
<keyword evidence="7 12" id="KW-0798">TonB box</keyword>
<evidence type="ECO:0000256" key="3">
    <source>
        <dbReference type="ARBA" id="ARBA00022448"/>
    </source>
</evidence>
<evidence type="ECO:0000313" key="15">
    <source>
        <dbReference type="EMBL" id="OAN11419.1"/>
    </source>
</evidence>
<dbReference type="PANTHER" id="PTHR30069:SF29">
    <property type="entry name" value="HEMOGLOBIN AND HEMOGLOBIN-HAPTOGLOBIN-BINDING PROTEIN 1-RELATED"/>
    <property type="match status" value="1"/>
</dbReference>
<dbReference type="Pfam" id="PF00593">
    <property type="entry name" value="TonB_dep_Rec_b-barrel"/>
    <property type="match status" value="1"/>
</dbReference>
<evidence type="ECO:0000313" key="16">
    <source>
        <dbReference type="Proteomes" id="UP000078503"/>
    </source>
</evidence>
<dbReference type="EMBL" id="LVHF01000033">
    <property type="protein sequence ID" value="OAN11419.1"/>
    <property type="molecule type" value="Genomic_DNA"/>
</dbReference>
<dbReference type="Gene3D" id="2.170.130.10">
    <property type="entry name" value="TonB-dependent receptor, plug domain"/>
    <property type="match status" value="1"/>
</dbReference>
<keyword evidence="4 11" id="KW-1134">Transmembrane beta strand</keyword>
<evidence type="ECO:0000256" key="2">
    <source>
        <dbReference type="ARBA" id="ARBA00008143"/>
    </source>
</evidence>
<dbReference type="Gene3D" id="2.40.170.20">
    <property type="entry name" value="TonB-dependent receptor, beta-barrel domain"/>
    <property type="match status" value="1"/>
</dbReference>
<keyword evidence="3 11" id="KW-0813">Transport</keyword>
<dbReference type="PROSITE" id="PS52016">
    <property type="entry name" value="TONB_DEPENDENT_REC_3"/>
    <property type="match status" value="1"/>
</dbReference>
<evidence type="ECO:0000256" key="1">
    <source>
        <dbReference type="ARBA" id="ARBA00004571"/>
    </source>
</evidence>
<comment type="subcellular location">
    <subcellularLocation>
        <location evidence="1 11">Cell outer membrane</location>
        <topology evidence="1 11">Multi-pass membrane protein</topology>
    </subcellularLocation>
</comment>
<sequence length="678" mass="77241">MLPTSFFLPFSVAMANDEIDTLMDMSLEDLSRASVTLTSVAKKEQSLKSVPAAVHVITAEQIRRSGARSVPEALSLAPGIHVSRLSETNWAVSSRGVNEMLFNKLLVSIDGRSVFNPITSGVIWENLNIMMADIDRIEVLLGPAGTMWGGNAANGVINIITKDADQTRGLYTELMFGGEDHEELNLRLGSKVNQDIDARLSFKAIRSAYSTEDRGDWRSYNTNLRVDHSTSNSEVTFQLGAYNTDIHTESSTSHFSVMAPTSMAYDEYSRGYFGKLNIDTELNTGMLSINLWSDKHDLNYEYFKGNYRNWDLDIYYRLPVFDESELTVGGGGRGTKSEVVPIVSGFSMNRAPVETRIYSDLEQTYQSYNVYGQLETDLTERLTSYVGVKVEYFGLVDRYEWLPQARFSYDYSPSHQFWVGLGRAVVTPSMVDTASTMFDFNVEQLTENQSSLDSTIVRGEQNLSTESVVTLDMGHRYYMSSTLSTSTTLYYSHYDNVRGIAYDHAMYQLPPPVDPWYLSPMEFYKYTDQIEANTWGVELATFWQPRSDFRFNVNYSFRQAKAKCKQAGLCVDEFISETRTRQPNHMISAQTMWDVTDTVQFDLVYKYIHGKNNGFAHDGWDKISTLDARLAWQQKQDWPRVEVLVDGVFNDHGYYESNRSAAYRLDRQVYVKAVWMMQ</sequence>